<keyword evidence="10" id="KW-1185">Reference proteome</keyword>
<accession>A0A4R1GE11</accession>
<dbReference type="SUPFAM" id="SSF74731">
    <property type="entry name" value="Ribosomal protein L20"/>
    <property type="match status" value="1"/>
</dbReference>
<evidence type="ECO:0000256" key="1">
    <source>
        <dbReference type="ARBA" id="ARBA00007698"/>
    </source>
</evidence>
<dbReference type="EMBL" id="SMFV01000001">
    <property type="protein sequence ID" value="TCK06627.1"/>
    <property type="molecule type" value="Genomic_DNA"/>
</dbReference>
<dbReference type="NCBIfam" id="TIGR01032">
    <property type="entry name" value="rplT_bact"/>
    <property type="match status" value="1"/>
</dbReference>
<comment type="function">
    <text evidence="7 8">Binds directly to 23S ribosomal RNA and is necessary for the in vitro assembly process of the 50S ribosomal subunit. It is not involved in the protein synthesizing functions of that subunit.</text>
</comment>
<protein>
    <recommendedName>
        <fullName evidence="6 7">Large ribosomal subunit protein bL20</fullName>
    </recommendedName>
</protein>
<dbReference type="Gene3D" id="1.10.1900.20">
    <property type="entry name" value="Ribosomal protein L20"/>
    <property type="match status" value="1"/>
</dbReference>
<keyword evidence="5 7" id="KW-0687">Ribonucleoprotein</keyword>
<name>A0A4R1GE11_9BACT</name>
<dbReference type="OrthoDB" id="9808966at2"/>
<gene>
    <name evidence="7" type="primary">rplT</name>
    <name evidence="9" type="ORF">CLV27_0431</name>
</gene>
<evidence type="ECO:0000313" key="9">
    <source>
        <dbReference type="EMBL" id="TCK06627.1"/>
    </source>
</evidence>
<keyword evidence="4 7" id="KW-0689">Ribosomal protein</keyword>
<dbReference type="GO" id="GO:0000027">
    <property type="term" value="P:ribosomal large subunit assembly"/>
    <property type="evidence" value="ECO:0007669"/>
    <property type="project" value="UniProtKB-UniRule"/>
</dbReference>
<dbReference type="PRINTS" id="PR00062">
    <property type="entry name" value="RIBOSOMALL20"/>
</dbReference>
<evidence type="ECO:0000313" key="10">
    <source>
        <dbReference type="Proteomes" id="UP000295777"/>
    </source>
</evidence>
<keyword evidence="2 7" id="KW-0699">rRNA-binding</keyword>
<dbReference type="RefSeq" id="WP_132525341.1">
    <property type="nucleotide sequence ID" value="NZ_SMFV01000001.1"/>
</dbReference>
<evidence type="ECO:0000256" key="5">
    <source>
        <dbReference type="ARBA" id="ARBA00023274"/>
    </source>
</evidence>
<dbReference type="InterPro" id="IPR035566">
    <property type="entry name" value="Ribosomal_protein_bL20_C"/>
</dbReference>
<comment type="similarity">
    <text evidence="1 7 8">Belongs to the bacterial ribosomal protein bL20 family.</text>
</comment>
<sequence>MRVKYSPRRKRRKKLKKLTKGYFGGRSRLYRTMKIAVMKSLFYAYQHRRLKKRDFRRLWIVRINAAVRPLGLNYSRFIHGLKKAGIELDRKILADIAVRDPEAFKAIVEKAKLALQG</sequence>
<dbReference type="GO" id="GO:0019843">
    <property type="term" value="F:rRNA binding"/>
    <property type="evidence" value="ECO:0007669"/>
    <property type="project" value="UniProtKB-UniRule"/>
</dbReference>
<dbReference type="CDD" id="cd07026">
    <property type="entry name" value="Ribosomal_L20"/>
    <property type="match status" value="1"/>
</dbReference>
<dbReference type="Gene3D" id="6.10.160.10">
    <property type="match status" value="1"/>
</dbReference>
<evidence type="ECO:0000256" key="8">
    <source>
        <dbReference type="RuleBase" id="RU000560"/>
    </source>
</evidence>
<evidence type="ECO:0000256" key="7">
    <source>
        <dbReference type="HAMAP-Rule" id="MF_00382"/>
    </source>
</evidence>
<dbReference type="AlphaFoldDB" id="A0A4R1GE11"/>
<dbReference type="PANTHER" id="PTHR10986">
    <property type="entry name" value="39S RIBOSOMAL PROTEIN L20"/>
    <property type="match status" value="1"/>
</dbReference>
<evidence type="ECO:0000256" key="3">
    <source>
        <dbReference type="ARBA" id="ARBA00022884"/>
    </source>
</evidence>
<dbReference type="FunFam" id="1.10.1900.20:FF:000001">
    <property type="entry name" value="50S ribosomal protein L20"/>
    <property type="match status" value="1"/>
</dbReference>
<dbReference type="GO" id="GO:0003735">
    <property type="term" value="F:structural constituent of ribosome"/>
    <property type="evidence" value="ECO:0007669"/>
    <property type="project" value="InterPro"/>
</dbReference>
<reference evidence="9 10" key="1">
    <citation type="submission" date="2019-03" db="EMBL/GenBank/DDBJ databases">
        <title>Genomic Encyclopedia of Archaeal and Bacterial Type Strains, Phase II (KMG-II): from individual species to whole genera.</title>
        <authorList>
            <person name="Goeker M."/>
        </authorList>
    </citation>
    <scope>NUCLEOTIDE SEQUENCE [LARGE SCALE GENOMIC DNA]</scope>
    <source>
        <strain evidence="9 10">DSM 24425</strain>
    </source>
</reference>
<dbReference type="GO" id="GO:0005840">
    <property type="term" value="C:ribosome"/>
    <property type="evidence" value="ECO:0007669"/>
    <property type="project" value="UniProtKB-KW"/>
</dbReference>
<proteinExistence type="inferred from homology"/>
<evidence type="ECO:0000256" key="2">
    <source>
        <dbReference type="ARBA" id="ARBA00022730"/>
    </source>
</evidence>
<dbReference type="GO" id="GO:1990904">
    <property type="term" value="C:ribonucleoprotein complex"/>
    <property type="evidence" value="ECO:0007669"/>
    <property type="project" value="UniProtKB-KW"/>
</dbReference>
<dbReference type="HAMAP" id="MF_00382">
    <property type="entry name" value="Ribosomal_bL20"/>
    <property type="match status" value="1"/>
</dbReference>
<evidence type="ECO:0000256" key="4">
    <source>
        <dbReference type="ARBA" id="ARBA00022980"/>
    </source>
</evidence>
<dbReference type="InterPro" id="IPR049946">
    <property type="entry name" value="RIBOSOMAL_L20_CS"/>
</dbReference>
<dbReference type="Pfam" id="PF00453">
    <property type="entry name" value="Ribosomal_L20"/>
    <property type="match status" value="1"/>
</dbReference>
<dbReference type="InterPro" id="IPR005813">
    <property type="entry name" value="Ribosomal_bL20"/>
</dbReference>
<dbReference type="PROSITE" id="PS00937">
    <property type="entry name" value="RIBOSOMAL_L20"/>
    <property type="match status" value="1"/>
</dbReference>
<dbReference type="GO" id="GO:0006412">
    <property type="term" value="P:translation"/>
    <property type="evidence" value="ECO:0007669"/>
    <property type="project" value="InterPro"/>
</dbReference>
<comment type="caution">
    <text evidence="9">The sequence shown here is derived from an EMBL/GenBank/DDBJ whole genome shotgun (WGS) entry which is preliminary data.</text>
</comment>
<keyword evidence="3 7" id="KW-0694">RNA-binding</keyword>
<dbReference type="Proteomes" id="UP000295777">
    <property type="component" value="Unassembled WGS sequence"/>
</dbReference>
<organism evidence="9 10">
    <name type="scientific">Phorcysia thermohydrogeniphila</name>
    <dbReference type="NCBI Taxonomy" id="936138"/>
    <lineage>
        <taxon>Bacteria</taxon>
        <taxon>Pseudomonadati</taxon>
        <taxon>Aquificota</taxon>
        <taxon>Aquificia</taxon>
        <taxon>Desulfurobacteriales</taxon>
        <taxon>Desulfurobacteriaceae</taxon>
        <taxon>Phorcysia</taxon>
    </lineage>
</organism>
<evidence type="ECO:0000256" key="6">
    <source>
        <dbReference type="ARBA" id="ARBA00035172"/>
    </source>
</evidence>